<dbReference type="OrthoDB" id="9810101at2"/>
<reference evidence="2 3" key="1">
    <citation type="journal article" date="2016" name="Sci. Rep.">
        <title>Complete genome sequence and transcriptomic analysis of a novel marine strain Bacillus weihaiensis reveals the mechanism of brown algae degradation.</title>
        <authorList>
            <person name="Zhu Y."/>
            <person name="Chen P."/>
            <person name="Bao Y."/>
            <person name="Men Y."/>
            <person name="Zeng Y."/>
            <person name="Yang J."/>
            <person name="Sun J."/>
            <person name="Sun Y."/>
        </authorList>
    </citation>
    <scope>NUCLEOTIDE SEQUENCE [LARGE SCALE GENOMIC DNA]</scope>
    <source>
        <strain evidence="2 3">Alg07</strain>
    </source>
</reference>
<organism evidence="2 3">
    <name type="scientific">Bacillus weihaiensis</name>
    <dbReference type="NCBI Taxonomy" id="1547283"/>
    <lineage>
        <taxon>Bacteria</taxon>
        <taxon>Bacillati</taxon>
        <taxon>Bacillota</taxon>
        <taxon>Bacilli</taxon>
        <taxon>Bacillales</taxon>
        <taxon>Bacillaceae</taxon>
        <taxon>Bacillus</taxon>
    </lineage>
</organism>
<keyword evidence="1" id="KW-0175">Coiled coil</keyword>
<dbReference type="NCBIfam" id="TIGR00099">
    <property type="entry name" value="Cof-subfamily"/>
    <property type="match status" value="1"/>
</dbReference>
<evidence type="ECO:0000313" key="2">
    <source>
        <dbReference type="EMBL" id="APH03703.1"/>
    </source>
</evidence>
<dbReference type="GO" id="GO:0016791">
    <property type="term" value="F:phosphatase activity"/>
    <property type="evidence" value="ECO:0007669"/>
    <property type="project" value="UniProtKB-ARBA"/>
</dbReference>
<feature type="coiled-coil region" evidence="1">
    <location>
        <begin position="136"/>
        <end position="187"/>
    </location>
</feature>
<evidence type="ECO:0000313" key="3">
    <source>
        <dbReference type="Proteomes" id="UP000181936"/>
    </source>
</evidence>
<keyword evidence="2" id="KW-0378">Hydrolase</keyword>
<dbReference type="NCBIfam" id="TIGR01484">
    <property type="entry name" value="HAD-SF-IIB"/>
    <property type="match status" value="1"/>
</dbReference>
<dbReference type="InterPro" id="IPR036412">
    <property type="entry name" value="HAD-like_sf"/>
</dbReference>
<sequence length="282" mass="32045">MFQPKAIFLDMDGTILNHQNFVSNKTKEIIDQLRAEGLYVFIATGRSYDEIGKIVPEGFAVDGFVTSNGMAGYVGDEVVFEHSLDRDLVEKIIELARKHKVYYELFPYGASRLTLKQDQPYVEEAILDPKPESVGMNEWSSRKQALKDEIAWLEEIEGDKFSKFYFFSKSQEHINSWKEELDRMKKEVNFTTSISSPHNVELMVANVSKASGIKKMLQKFGLSKEDTLAIGDSDNDISMLQLVGYPVAMQNAPAHIKELARAVTPFSCDEDGVYHYLKSYVK</sequence>
<dbReference type="CDD" id="cd07516">
    <property type="entry name" value="HAD_Pase"/>
    <property type="match status" value="1"/>
</dbReference>
<dbReference type="GO" id="GO:0005829">
    <property type="term" value="C:cytosol"/>
    <property type="evidence" value="ECO:0007669"/>
    <property type="project" value="TreeGrafter"/>
</dbReference>
<dbReference type="PROSITE" id="PS01229">
    <property type="entry name" value="COF_2"/>
    <property type="match status" value="1"/>
</dbReference>
<dbReference type="SFLD" id="SFLDS00003">
    <property type="entry name" value="Haloacid_Dehalogenase"/>
    <property type="match status" value="1"/>
</dbReference>
<dbReference type="InterPro" id="IPR000150">
    <property type="entry name" value="Cof"/>
</dbReference>
<dbReference type="KEGG" id="bwh:A9C19_02420"/>
<dbReference type="GO" id="GO:0000287">
    <property type="term" value="F:magnesium ion binding"/>
    <property type="evidence" value="ECO:0007669"/>
    <property type="project" value="TreeGrafter"/>
</dbReference>
<proteinExistence type="predicted"/>
<dbReference type="PROSITE" id="PS01228">
    <property type="entry name" value="COF_1"/>
    <property type="match status" value="1"/>
</dbReference>
<evidence type="ECO:0000256" key="1">
    <source>
        <dbReference type="SAM" id="Coils"/>
    </source>
</evidence>
<keyword evidence="3" id="KW-1185">Reference proteome</keyword>
<dbReference type="Gene3D" id="3.40.50.1000">
    <property type="entry name" value="HAD superfamily/HAD-like"/>
    <property type="match status" value="1"/>
</dbReference>
<dbReference type="EMBL" id="CP016020">
    <property type="protein sequence ID" value="APH03703.1"/>
    <property type="molecule type" value="Genomic_DNA"/>
</dbReference>
<dbReference type="RefSeq" id="WP_072578491.1">
    <property type="nucleotide sequence ID" value="NZ_CP016020.1"/>
</dbReference>
<dbReference type="SFLD" id="SFLDG01140">
    <property type="entry name" value="C2.B:_Phosphomannomutase_and_P"/>
    <property type="match status" value="1"/>
</dbReference>
<protein>
    <submittedName>
        <fullName evidence="2">HAD family hydrolase</fullName>
    </submittedName>
</protein>
<dbReference type="SUPFAM" id="SSF56784">
    <property type="entry name" value="HAD-like"/>
    <property type="match status" value="1"/>
</dbReference>
<dbReference type="AlphaFoldDB" id="A0A1L3MMX7"/>
<dbReference type="InterPro" id="IPR006379">
    <property type="entry name" value="HAD-SF_hydro_IIB"/>
</dbReference>
<dbReference type="Pfam" id="PF08282">
    <property type="entry name" value="Hydrolase_3"/>
    <property type="match status" value="1"/>
</dbReference>
<accession>A0A1L3MMX7</accession>
<dbReference type="Proteomes" id="UP000181936">
    <property type="component" value="Chromosome"/>
</dbReference>
<dbReference type="SFLD" id="SFLDG01144">
    <property type="entry name" value="C2.B.4:_PGP_Like"/>
    <property type="match status" value="1"/>
</dbReference>
<name>A0A1L3MMX7_9BACI</name>
<dbReference type="Gene3D" id="3.30.1240.10">
    <property type="match status" value="1"/>
</dbReference>
<dbReference type="InterPro" id="IPR023214">
    <property type="entry name" value="HAD_sf"/>
</dbReference>
<gene>
    <name evidence="2" type="ORF">A9C19_02420</name>
</gene>
<dbReference type="PANTHER" id="PTHR10000">
    <property type="entry name" value="PHOSPHOSERINE PHOSPHATASE"/>
    <property type="match status" value="1"/>
</dbReference>
<dbReference type="PANTHER" id="PTHR10000:SF55">
    <property type="entry name" value="5-AMINO-6-(5-PHOSPHO-D-RIBITYLAMINO)URACIL PHOSPHATASE YCSE"/>
    <property type="match status" value="1"/>
</dbReference>